<reference evidence="2 3" key="1">
    <citation type="submission" date="2024-09" db="EMBL/GenBank/DDBJ databases">
        <title>Chromosome-scale assembly of Riccia sorocarpa.</title>
        <authorList>
            <person name="Paukszto L."/>
        </authorList>
    </citation>
    <scope>NUCLEOTIDE SEQUENCE [LARGE SCALE GENOMIC DNA]</scope>
    <source>
        <strain evidence="2">LP-2024</strain>
        <tissue evidence="2">Aerial parts of the thallus</tissue>
    </source>
</reference>
<dbReference type="EMBL" id="JBJQOH010000004">
    <property type="protein sequence ID" value="KAL3689046.1"/>
    <property type="molecule type" value="Genomic_DNA"/>
</dbReference>
<feature type="region of interest" description="Disordered" evidence="1">
    <location>
        <begin position="28"/>
        <end position="98"/>
    </location>
</feature>
<evidence type="ECO:0000313" key="2">
    <source>
        <dbReference type="EMBL" id="KAL3689046.1"/>
    </source>
</evidence>
<keyword evidence="3" id="KW-1185">Reference proteome</keyword>
<comment type="caution">
    <text evidence="2">The sequence shown here is derived from an EMBL/GenBank/DDBJ whole genome shotgun (WGS) entry which is preliminary data.</text>
</comment>
<proteinExistence type="predicted"/>
<feature type="compositionally biased region" description="Basic and acidic residues" evidence="1">
    <location>
        <begin position="28"/>
        <end position="47"/>
    </location>
</feature>
<organism evidence="2 3">
    <name type="scientific">Riccia sorocarpa</name>
    <dbReference type="NCBI Taxonomy" id="122646"/>
    <lineage>
        <taxon>Eukaryota</taxon>
        <taxon>Viridiplantae</taxon>
        <taxon>Streptophyta</taxon>
        <taxon>Embryophyta</taxon>
        <taxon>Marchantiophyta</taxon>
        <taxon>Marchantiopsida</taxon>
        <taxon>Marchantiidae</taxon>
        <taxon>Marchantiales</taxon>
        <taxon>Ricciaceae</taxon>
        <taxon>Riccia</taxon>
    </lineage>
</organism>
<dbReference type="Proteomes" id="UP001633002">
    <property type="component" value="Unassembled WGS sequence"/>
</dbReference>
<name>A0ABD3HDY6_9MARC</name>
<accession>A0ABD3HDY6</accession>
<protein>
    <submittedName>
        <fullName evidence="2">Uncharacterized protein</fullName>
    </submittedName>
</protein>
<dbReference type="AlphaFoldDB" id="A0ABD3HDY6"/>
<gene>
    <name evidence="2" type="ORF">R1sor_015355</name>
</gene>
<evidence type="ECO:0000313" key="3">
    <source>
        <dbReference type="Proteomes" id="UP001633002"/>
    </source>
</evidence>
<sequence>MAGTSSEPDVAALMAQFQLLKAEMEKMKKENEKLRTHVKLADQKEVDGAAQSSDNPIPSKGKGKVVEEDNEGGPSGEADAVSKKRRTKPAEPPMPAAFDGKKSLSEFEIWVADMNAYLKFFDEDTWFEFAECRLVGDARTWCVNHQQKMELQGDVVRFCDVAG</sequence>
<evidence type="ECO:0000256" key="1">
    <source>
        <dbReference type="SAM" id="MobiDB-lite"/>
    </source>
</evidence>